<dbReference type="Proteomes" id="UP000182584">
    <property type="component" value="Unassembled WGS sequence"/>
</dbReference>
<accession>A0A1H9UJK2</accession>
<dbReference type="Gene3D" id="1.10.443.10">
    <property type="entry name" value="Intergrase catalytic core"/>
    <property type="match status" value="1"/>
</dbReference>
<keyword evidence="6 9" id="KW-0238">DNA-binding</keyword>
<name>A0A1H9UJK2_BUTFI</name>
<evidence type="ECO:0000256" key="8">
    <source>
        <dbReference type="ARBA" id="ARBA00023306"/>
    </source>
</evidence>
<evidence type="ECO:0000313" key="13">
    <source>
        <dbReference type="Proteomes" id="UP000182584"/>
    </source>
</evidence>
<dbReference type="OrthoDB" id="283809at2"/>
<dbReference type="InterPro" id="IPR010998">
    <property type="entry name" value="Integrase_recombinase_N"/>
</dbReference>
<evidence type="ECO:0000256" key="4">
    <source>
        <dbReference type="ARBA" id="ARBA00022829"/>
    </source>
</evidence>
<evidence type="ECO:0000256" key="7">
    <source>
        <dbReference type="ARBA" id="ARBA00023172"/>
    </source>
</evidence>
<protein>
    <submittedName>
        <fullName evidence="12">Site-specific recombinase XerD</fullName>
    </submittedName>
</protein>
<gene>
    <name evidence="12" type="ORF">SAMN04487884_118115</name>
</gene>
<feature type="domain" description="Tyr recombinase" evidence="10">
    <location>
        <begin position="153"/>
        <end position="350"/>
    </location>
</feature>
<dbReference type="GO" id="GO:0005737">
    <property type="term" value="C:cytoplasm"/>
    <property type="evidence" value="ECO:0007669"/>
    <property type="project" value="UniProtKB-SubCell"/>
</dbReference>
<dbReference type="InterPro" id="IPR011010">
    <property type="entry name" value="DNA_brk_join_enz"/>
</dbReference>
<dbReference type="PANTHER" id="PTHR30349:SF77">
    <property type="entry name" value="TYROSINE RECOMBINASE XERC"/>
    <property type="match status" value="1"/>
</dbReference>
<keyword evidence="3" id="KW-0132">Cell division</keyword>
<feature type="domain" description="Core-binding (CB)" evidence="11">
    <location>
        <begin position="29"/>
        <end position="132"/>
    </location>
</feature>
<dbReference type="RefSeq" id="WP_074757101.1">
    <property type="nucleotide sequence ID" value="NZ_FOGJ01000018.1"/>
</dbReference>
<evidence type="ECO:0000256" key="9">
    <source>
        <dbReference type="PROSITE-ProRule" id="PRU01248"/>
    </source>
</evidence>
<keyword evidence="2" id="KW-0963">Cytoplasm</keyword>
<sequence>MQKNIESDTQKYYQEMDKENIQKFREVLNTLPEFCRAYFRSIAENTAVRTRLGYAYDLRIFFEFLHESNSSLSKMDIKDFKVEILDMITRDDIEEYLEYITLYDKDGKEFTNSENGKKRKIAALRSMYNYFFKMDKIQTNAPSKINTPKLHEKAIIRLEPNEVQKMLDIVEGGKELTKTQKRFHDKTKVRDTALVTLLLGTGIRVSECVGLDIDDIDFNTNGIRVHRKGGNESIVYFGQEVEEALKAYLSQRNLIVASSGHEEALFLSLQNRRITVRAVENLVKKYASNVTTLKKITPHKLRSTFGTNLYNETGDIYLVADVLGHKDVNTTRKHYAAQSDANRRLAAKMVHLRGENDVDSEY</sequence>
<comment type="subcellular location">
    <subcellularLocation>
        <location evidence="1">Cytoplasm</location>
    </subcellularLocation>
</comment>
<evidence type="ECO:0000256" key="2">
    <source>
        <dbReference type="ARBA" id="ARBA00022490"/>
    </source>
</evidence>
<dbReference type="Pfam" id="PF00589">
    <property type="entry name" value="Phage_integrase"/>
    <property type="match status" value="1"/>
</dbReference>
<keyword evidence="5" id="KW-0229">DNA integration</keyword>
<dbReference type="EMBL" id="FOGJ01000018">
    <property type="protein sequence ID" value="SES09317.1"/>
    <property type="molecule type" value="Genomic_DNA"/>
</dbReference>
<evidence type="ECO:0000256" key="5">
    <source>
        <dbReference type="ARBA" id="ARBA00022908"/>
    </source>
</evidence>
<dbReference type="GO" id="GO:0015074">
    <property type="term" value="P:DNA integration"/>
    <property type="evidence" value="ECO:0007669"/>
    <property type="project" value="UniProtKB-KW"/>
</dbReference>
<dbReference type="GO" id="GO:0007059">
    <property type="term" value="P:chromosome segregation"/>
    <property type="evidence" value="ECO:0007669"/>
    <property type="project" value="UniProtKB-KW"/>
</dbReference>
<keyword evidence="8" id="KW-0131">Cell cycle</keyword>
<dbReference type="PROSITE" id="PS51900">
    <property type="entry name" value="CB"/>
    <property type="match status" value="1"/>
</dbReference>
<organism evidence="12 13">
    <name type="scientific">Butyrivibrio fibrisolvens</name>
    <dbReference type="NCBI Taxonomy" id="831"/>
    <lineage>
        <taxon>Bacteria</taxon>
        <taxon>Bacillati</taxon>
        <taxon>Bacillota</taxon>
        <taxon>Clostridia</taxon>
        <taxon>Lachnospirales</taxon>
        <taxon>Lachnospiraceae</taxon>
        <taxon>Butyrivibrio</taxon>
    </lineage>
</organism>
<dbReference type="PANTHER" id="PTHR30349">
    <property type="entry name" value="PHAGE INTEGRASE-RELATED"/>
    <property type="match status" value="1"/>
</dbReference>
<dbReference type="GO" id="GO:0006310">
    <property type="term" value="P:DNA recombination"/>
    <property type="evidence" value="ECO:0007669"/>
    <property type="project" value="UniProtKB-KW"/>
</dbReference>
<evidence type="ECO:0000259" key="11">
    <source>
        <dbReference type="PROSITE" id="PS51900"/>
    </source>
</evidence>
<evidence type="ECO:0000259" key="10">
    <source>
        <dbReference type="PROSITE" id="PS51898"/>
    </source>
</evidence>
<evidence type="ECO:0000256" key="3">
    <source>
        <dbReference type="ARBA" id="ARBA00022618"/>
    </source>
</evidence>
<dbReference type="InterPro" id="IPR002104">
    <property type="entry name" value="Integrase_catalytic"/>
</dbReference>
<evidence type="ECO:0000256" key="6">
    <source>
        <dbReference type="ARBA" id="ARBA00023125"/>
    </source>
</evidence>
<dbReference type="InterPro" id="IPR013762">
    <property type="entry name" value="Integrase-like_cat_sf"/>
</dbReference>
<dbReference type="PROSITE" id="PS51898">
    <property type="entry name" value="TYR_RECOMBINASE"/>
    <property type="match status" value="1"/>
</dbReference>
<keyword evidence="7" id="KW-0233">DNA recombination</keyword>
<evidence type="ECO:0000256" key="1">
    <source>
        <dbReference type="ARBA" id="ARBA00004496"/>
    </source>
</evidence>
<evidence type="ECO:0000313" key="12">
    <source>
        <dbReference type="EMBL" id="SES09317.1"/>
    </source>
</evidence>
<reference evidence="12 13" key="1">
    <citation type="submission" date="2016-10" db="EMBL/GenBank/DDBJ databases">
        <authorList>
            <person name="de Groot N.N."/>
        </authorList>
    </citation>
    <scope>NUCLEOTIDE SEQUENCE [LARGE SCALE GENOMIC DNA]</scope>
    <source>
        <strain evidence="12 13">AR40</strain>
    </source>
</reference>
<dbReference type="GO" id="GO:0051301">
    <property type="term" value="P:cell division"/>
    <property type="evidence" value="ECO:0007669"/>
    <property type="project" value="UniProtKB-KW"/>
</dbReference>
<dbReference type="eggNOG" id="COG4974">
    <property type="taxonomic scope" value="Bacteria"/>
</dbReference>
<dbReference type="AlphaFoldDB" id="A0A1H9UJK2"/>
<dbReference type="SUPFAM" id="SSF56349">
    <property type="entry name" value="DNA breaking-rejoining enzymes"/>
    <property type="match status" value="1"/>
</dbReference>
<dbReference type="InterPro" id="IPR044068">
    <property type="entry name" value="CB"/>
</dbReference>
<keyword evidence="4" id="KW-0159">Chromosome partition</keyword>
<proteinExistence type="predicted"/>
<dbReference type="InterPro" id="IPR050090">
    <property type="entry name" value="Tyrosine_recombinase_XerCD"/>
</dbReference>
<dbReference type="Gene3D" id="1.10.150.130">
    <property type="match status" value="1"/>
</dbReference>
<dbReference type="GO" id="GO:0003677">
    <property type="term" value="F:DNA binding"/>
    <property type="evidence" value="ECO:0007669"/>
    <property type="project" value="UniProtKB-UniRule"/>
</dbReference>